<evidence type="ECO:0000313" key="9">
    <source>
        <dbReference type="EMBL" id="RAL52299.1"/>
    </source>
</evidence>
<evidence type="ECO:0000256" key="7">
    <source>
        <dbReference type="SAM" id="MobiDB-lite"/>
    </source>
</evidence>
<name>A0A328E6P3_9ASTE</name>
<evidence type="ECO:0000256" key="4">
    <source>
        <dbReference type="ARBA" id="ARBA00022989"/>
    </source>
</evidence>
<keyword evidence="3 6" id="KW-0256">Endoplasmic reticulum</keyword>
<feature type="region of interest" description="Disordered" evidence="7">
    <location>
        <begin position="52"/>
        <end position="84"/>
    </location>
</feature>
<dbReference type="GO" id="GO:0009617">
    <property type="term" value="P:response to bacterium"/>
    <property type="evidence" value="ECO:0007669"/>
    <property type="project" value="InterPro"/>
</dbReference>
<proteinExistence type="predicted"/>
<comment type="subcellular location">
    <subcellularLocation>
        <location evidence="1 6">Endoplasmic reticulum membrane</location>
        <topology evidence="1 6">Multi-pass membrane protein</topology>
    </subcellularLocation>
</comment>
<dbReference type="AlphaFoldDB" id="A0A328E6P3"/>
<gene>
    <name evidence="9" type="ORF">DM860_016148</name>
</gene>
<evidence type="ECO:0000259" key="8">
    <source>
        <dbReference type="PROSITE" id="PS50845"/>
    </source>
</evidence>
<evidence type="ECO:0000256" key="6">
    <source>
        <dbReference type="RuleBase" id="RU363132"/>
    </source>
</evidence>
<sequence length="279" mass="31274">MKNILLKRQKKNIFGRIGIIGVESNLVCKLQIHFQLYIDRVRRETQMETSEDLCNNLGDGDSRANNSSSGGVPAASTGHGASSSLAIGRQSPNQLVTGGGKDAEVVIWRQWRTMFGMILVATAVWVLFEHSGLPFLSVCSDVFLILIVLLFVRANFAAFKRKQLQTLPELVLTEEMVNNAAASFRAKINYMLLMAHDITLGKDFKLFFKVVIFLWFLSAIGSVVSFFTVTYIGTVISIIFPALYNRFENQIDGHFSRQYKVVDESLSRLPQNIAKDKDL</sequence>
<dbReference type="InterPro" id="IPR045064">
    <property type="entry name" value="Reticulon-like"/>
</dbReference>
<keyword evidence="4 6" id="KW-1133">Transmembrane helix</keyword>
<evidence type="ECO:0000256" key="5">
    <source>
        <dbReference type="ARBA" id="ARBA00023136"/>
    </source>
</evidence>
<feature type="transmembrane region" description="Helical" evidence="6">
    <location>
        <begin position="134"/>
        <end position="152"/>
    </location>
</feature>
<dbReference type="PANTHER" id="PTHR10994:SF67">
    <property type="entry name" value="RETICULON-LIKE PROTEIN B16"/>
    <property type="match status" value="1"/>
</dbReference>
<evidence type="ECO:0000256" key="1">
    <source>
        <dbReference type="ARBA" id="ARBA00004477"/>
    </source>
</evidence>
<dbReference type="Pfam" id="PF02453">
    <property type="entry name" value="Reticulon"/>
    <property type="match status" value="1"/>
</dbReference>
<dbReference type="PANTHER" id="PTHR10994">
    <property type="entry name" value="RETICULON"/>
    <property type="match status" value="1"/>
</dbReference>
<dbReference type="PROSITE" id="PS50845">
    <property type="entry name" value="RETICULON"/>
    <property type="match status" value="1"/>
</dbReference>
<evidence type="ECO:0000313" key="10">
    <source>
        <dbReference type="Proteomes" id="UP000249390"/>
    </source>
</evidence>
<feature type="transmembrane region" description="Helical" evidence="6">
    <location>
        <begin position="111"/>
        <end position="128"/>
    </location>
</feature>
<dbReference type="GO" id="GO:0005789">
    <property type="term" value="C:endoplasmic reticulum membrane"/>
    <property type="evidence" value="ECO:0007669"/>
    <property type="project" value="UniProtKB-SubCell"/>
</dbReference>
<feature type="domain" description="Reticulon" evidence="8">
    <location>
        <begin position="102"/>
        <end position="273"/>
    </location>
</feature>
<comment type="caution">
    <text evidence="9">The sequence shown here is derived from an EMBL/GenBank/DDBJ whole genome shotgun (WGS) entry which is preliminary data.</text>
</comment>
<dbReference type="EMBL" id="NQVE01000035">
    <property type="protein sequence ID" value="RAL52299.1"/>
    <property type="molecule type" value="Genomic_DNA"/>
</dbReference>
<reference evidence="9 10" key="1">
    <citation type="submission" date="2018-06" db="EMBL/GenBank/DDBJ databases">
        <title>The Genome of Cuscuta australis (Dodder) Provides Insight into the Evolution of Plant Parasitism.</title>
        <authorList>
            <person name="Liu H."/>
        </authorList>
    </citation>
    <scope>NUCLEOTIDE SEQUENCE [LARGE SCALE GENOMIC DNA]</scope>
    <source>
        <strain evidence="10">cv. Yunnan</strain>
        <tissue evidence="9">Vines</tissue>
    </source>
</reference>
<protein>
    <recommendedName>
        <fullName evidence="6">Reticulon-like protein</fullName>
    </recommendedName>
</protein>
<keyword evidence="5 6" id="KW-0472">Membrane</keyword>
<dbReference type="Proteomes" id="UP000249390">
    <property type="component" value="Unassembled WGS sequence"/>
</dbReference>
<evidence type="ECO:0000256" key="2">
    <source>
        <dbReference type="ARBA" id="ARBA00022692"/>
    </source>
</evidence>
<feature type="transmembrane region" description="Helical" evidence="6">
    <location>
        <begin position="212"/>
        <end position="240"/>
    </location>
</feature>
<accession>A0A328E6P3</accession>
<dbReference type="InterPro" id="IPR003388">
    <property type="entry name" value="Reticulon"/>
</dbReference>
<keyword evidence="10" id="KW-1185">Reference proteome</keyword>
<organism evidence="9 10">
    <name type="scientific">Cuscuta australis</name>
    <dbReference type="NCBI Taxonomy" id="267555"/>
    <lineage>
        <taxon>Eukaryota</taxon>
        <taxon>Viridiplantae</taxon>
        <taxon>Streptophyta</taxon>
        <taxon>Embryophyta</taxon>
        <taxon>Tracheophyta</taxon>
        <taxon>Spermatophyta</taxon>
        <taxon>Magnoliopsida</taxon>
        <taxon>eudicotyledons</taxon>
        <taxon>Gunneridae</taxon>
        <taxon>Pentapetalae</taxon>
        <taxon>asterids</taxon>
        <taxon>lamiids</taxon>
        <taxon>Solanales</taxon>
        <taxon>Convolvulaceae</taxon>
        <taxon>Cuscuteae</taxon>
        <taxon>Cuscuta</taxon>
        <taxon>Cuscuta subgen. Grammica</taxon>
        <taxon>Cuscuta sect. Cleistogrammica</taxon>
    </lineage>
</organism>
<evidence type="ECO:0000256" key="3">
    <source>
        <dbReference type="ARBA" id="ARBA00022824"/>
    </source>
</evidence>
<keyword evidence="2 6" id="KW-0812">Transmembrane</keyword>